<feature type="region of interest" description="Disordered" evidence="1">
    <location>
        <begin position="25"/>
        <end position="59"/>
    </location>
</feature>
<gene>
    <name evidence="2" type="ORF">M406DRAFT_67994</name>
</gene>
<dbReference type="AlphaFoldDB" id="A0A9P4Y2R3"/>
<dbReference type="EMBL" id="MU032347">
    <property type="protein sequence ID" value="KAF3765568.1"/>
    <property type="molecule type" value="Genomic_DNA"/>
</dbReference>
<protein>
    <submittedName>
        <fullName evidence="2">Uncharacterized protein</fullName>
    </submittedName>
</protein>
<proteinExistence type="predicted"/>
<sequence length="273" mass="29328">MAMRKVDGIMNTELVNKVTKEAAVNATANHPGSGKGLAISPDNNTHYKMPQPSQPAVQEQPQLISLVDTSTDNSSSPNGFLYSNVTSSASMQDLSILDPETFALSPDKMENSTEPQQQHSTMKQMLPSSDTHQNTAPLPKATLAGEAGLNKILLENSPQEQASQKQASEPVPANTAAGSQQATSGLLAGAGASCLEETIEAYLTSIDTDHLVSLLARAGRLQDLERAMGGSSWPQPAVTSNRRITHAESKQWVQRFQGFTARRLNKMSQMDKQ</sequence>
<feature type="compositionally biased region" description="Polar residues" evidence="1">
    <location>
        <begin position="112"/>
        <end position="136"/>
    </location>
</feature>
<dbReference type="Proteomes" id="UP000803844">
    <property type="component" value="Unassembled WGS sequence"/>
</dbReference>
<keyword evidence="3" id="KW-1185">Reference proteome</keyword>
<evidence type="ECO:0000256" key="1">
    <source>
        <dbReference type="SAM" id="MobiDB-lite"/>
    </source>
</evidence>
<dbReference type="RefSeq" id="XP_040776529.1">
    <property type="nucleotide sequence ID" value="XM_040925118.1"/>
</dbReference>
<name>A0A9P4Y2R3_CRYP1</name>
<accession>A0A9P4Y2R3</accession>
<feature type="compositionally biased region" description="Polar residues" evidence="1">
    <location>
        <begin position="158"/>
        <end position="167"/>
    </location>
</feature>
<evidence type="ECO:0000313" key="2">
    <source>
        <dbReference type="EMBL" id="KAF3765568.1"/>
    </source>
</evidence>
<evidence type="ECO:0000313" key="3">
    <source>
        <dbReference type="Proteomes" id="UP000803844"/>
    </source>
</evidence>
<feature type="region of interest" description="Disordered" evidence="1">
    <location>
        <begin position="105"/>
        <end position="138"/>
    </location>
</feature>
<dbReference type="GeneID" id="63842247"/>
<organism evidence="2 3">
    <name type="scientific">Cryphonectria parasitica (strain ATCC 38755 / EP155)</name>
    <dbReference type="NCBI Taxonomy" id="660469"/>
    <lineage>
        <taxon>Eukaryota</taxon>
        <taxon>Fungi</taxon>
        <taxon>Dikarya</taxon>
        <taxon>Ascomycota</taxon>
        <taxon>Pezizomycotina</taxon>
        <taxon>Sordariomycetes</taxon>
        <taxon>Sordariomycetidae</taxon>
        <taxon>Diaporthales</taxon>
        <taxon>Cryphonectriaceae</taxon>
        <taxon>Cryphonectria-Endothia species complex</taxon>
        <taxon>Cryphonectria</taxon>
    </lineage>
</organism>
<feature type="region of interest" description="Disordered" evidence="1">
    <location>
        <begin position="158"/>
        <end position="179"/>
    </location>
</feature>
<comment type="caution">
    <text evidence="2">The sequence shown here is derived from an EMBL/GenBank/DDBJ whole genome shotgun (WGS) entry which is preliminary data.</text>
</comment>
<reference evidence="2" key="1">
    <citation type="journal article" date="2020" name="Phytopathology">
        <title>Genome sequence of the chestnut blight fungus Cryphonectria parasitica EP155: A fundamental resource for an archetypical invasive plant pathogen.</title>
        <authorList>
            <person name="Crouch J.A."/>
            <person name="Dawe A."/>
            <person name="Aerts A."/>
            <person name="Barry K."/>
            <person name="Churchill A.C.L."/>
            <person name="Grimwood J."/>
            <person name="Hillman B."/>
            <person name="Milgroom M.G."/>
            <person name="Pangilinan J."/>
            <person name="Smith M."/>
            <person name="Salamov A."/>
            <person name="Schmutz J."/>
            <person name="Yadav J."/>
            <person name="Grigoriev I.V."/>
            <person name="Nuss D."/>
        </authorList>
    </citation>
    <scope>NUCLEOTIDE SEQUENCE</scope>
    <source>
        <strain evidence="2">EP155</strain>
    </source>
</reference>